<dbReference type="OrthoDB" id="645138at2"/>
<protein>
    <submittedName>
        <fullName evidence="1">Uncharacterized protein</fullName>
    </submittedName>
</protein>
<accession>A0A327QPV3</accession>
<comment type="caution">
    <text evidence="1">The sequence shown here is derived from an EMBL/GenBank/DDBJ whole genome shotgun (WGS) entry which is preliminary data.</text>
</comment>
<gene>
    <name evidence="1" type="ORF">LX64_01736</name>
</gene>
<reference evidence="1 2" key="1">
    <citation type="submission" date="2018-06" db="EMBL/GenBank/DDBJ databases">
        <title>Genomic Encyclopedia of Archaeal and Bacterial Type Strains, Phase II (KMG-II): from individual species to whole genera.</title>
        <authorList>
            <person name="Goeker M."/>
        </authorList>
    </citation>
    <scope>NUCLEOTIDE SEQUENCE [LARGE SCALE GENOMIC DNA]</scope>
    <source>
        <strain evidence="1 2">DSM 23857</strain>
    </source>
</reference>
<proteinExistence type="predicted"/>
<dbReference type="EMBL" id="QLLL01000003">
    <property type="protein sequence ID" value="RAJ06609.1"/>
    <property type="molecule type" value="Genomic_DNA"/>
</dbReference>
<keyword evidence="2" id="KW-1185">Reference proteome</keyword>
<name>A0A327QPV3_9BACT</name>
<evidence type="ECO:0000313" key="2">
    <source>
        <dbReference type="Proteomes" id="UP000249547"/>
    </source>
</evidence>
<dbReference type="RefSeq" id="WP_148707253.1">
    <property type="nucleotide sequence ID" value="NZ_QLLL01000003.1"/>
</dbReference>
<sequence>MKKVVKLDWELLAQVLLNYEAFSNKPPKSAKKKVPDSEKIRTHRKEFSQVAKTAAAVRGAFADIIAFVKDTTMFRRFSSQLVAVLKADVIHDPGERTVEAGDVTLLETFDFNEKALLRRSCKAPYTIEADRKKGMVTVDIPSFLTINTINKHKQSTHFKLLVAVCAIDFDGHQTTSFFSTSPAIKMDTVKTDTYKFEAKLAPNETRHLFVSIGIAFLKIEHGREYTINGGKLNAMQICKVYPKVTVEELKALSRKASNKKMLVNPTGKLQSEREMLEALRIRLGLPKFED</sequence>
<organism evidence="1 2">
    <name type="scientific">Chitinophaga skermanii</name>
    <dbReference type="NCBI Taxonomy" id="331697"/>
    <lineage>
        <taxon>Bacteria</taxon>
        <taxon>Pseudomonadati</taxon>
        <taxon>Bacteroidota</taxon>
        <taxon>Chitinophagia</taxon>
        <taxon>Chitinophagales</taxon>
        <taxon>Chitinophagaceae</taxon>
        <taxon>Chitinophaga</taxon>
    </lineage>
</organism>
<dbReference type="AlphaFoldDB" id="A0A327QPV3"/>
<dbReference type="Proteomes" id="UP000249547">
    <property type="component" value="Unassembled WGS sequence"/>
</dbReference>
<evidence type="ECO:0000313" key="1">
    <source>
        <dbReference type="EMBL" id="RAJ06609.1"/>
    </source>
</evidence>